<gene>
    <name evidence="13" type="ORF">D3H35_04360</name>
</gene>
<dbReference type="SMART" id="SM00387">
    <property type="entry name" value="HATPase_c"/>
    <property type="match status" value="1"/>
</dbReference>
<protein>
    <recommendedName>
        <fullName evidence="3">histidine kinase</fullName>
        <ecNumber evidence="3">2.7.13.3</ecNumber>
    </recommendedName>
</protein>
<comment type="subcellular location">
    <subcellularLocation>
        <location evidence="2">Cell membrane</location>
        <topology evidence="2">Multi-pass membrane protein</topology>
    </subcellularLocation>
</comment>
<dbReference type="InterPro" id="IPR005467">
    <property type="entry name" value="His_kinase_dom"/>
</dbReference>
<dbReference type="PROSITE" id="PS50109">
    <property type="entry name" value="HIS_KIN"/>
    <property type="match status" value="1"/>
</dbReference>
<feature type="transmembrane region" description="Helical" evidence="11">
    <location>
        <begin position="362"/>
        <end position="384"/>
    </location>
</feature>
<dbReference type="InterPro" id="IPR011623">
    <property type="entry name" value="7TMR_DISM_rcpt_extracell_dom1"/>
</dbReference>
<dbReference type="GO" id="GO:0004721">
    <property type="term" value="F:phosphoprotein phosphatase activity"/>
    <property type="evidence" value="ECO:0007669"/>
    <property type="project" value="TreeGrafter"/>
</dbReference>
<evidence type="ECO:0000313" key="14">
    <source>
        <dbReference type="Proteomes" id="UP000266340"/>
    </source>
</evidence>
<dbReference type="CDD" id="cd00075">
    <property type="entry name" value="HATPase"/>
    <property type="match status" value="1"/>
</dbReference>
<feature type="transmembrane region" description="Helical" evidence="11">
    <location>
        <begin position="308"/>
        <end position="326"/>
    </location>
</feature>
<reference evidence="13 14" key="1">
    <citation type="submission" date="2018-09" db="EMBL/GenBank/DDBJ databases">
        <title>Cohnella cavernae sp. nov., isolated from a karst cave.</title>
        <authorList>
            <person name="Zhu H."/>
        </authorList>
    </citation>
    <scope>NUCLEOTIDE SEQUENCE [LARGE SCALE GENOMIC DNA]</scope>
    <source>
        <strain evidence="13 14">K2E09-144</strain>
    </source>
</reference>
<dbReference type="SMART" id="SM00388">
    <property type="entry name" value="HisKA"/>
    <property type="match status" value="1"/>
</dbReference>
<keyword evidence="14" id="KW-1185">Reference proteome</keyword>
<dbReference type="Gene3D" id="1.10.287.130">
    <property type="match status" value="1"/>
</dbReference>
<dbReference type="InterPro" id="IPR004358">
    <property type="entry name" value="Sig_transdc_His_kin-like_C"/>
</dbReference>
<dbReference type="FunFam" id="3.30.565.10:FF:000006">
    <property type="entry name" value="Sensor histidine kinase WalK"/>
    <property type="match status" value="1"/>
</dbReference>
<feature type="transmembrane region" description="Helical" evidence="11">
    <location>
        <begin position="390"/>
        <end position="408"/>
    </location>
</feature>
<dbReference type="CDD" id="cd00082">
    <property type="entry name" value="HisKA"/>
    <property type="match status" value="1"/>
</dbReference>
<dbReference type="EC" id="2.7.13.3" evidence="3"/>
<accession>A0A398CQC6</accession>
<dbReference type="Proteomes" id="UP000266340">
    <property type="component" value="Unassembled WGS sequence"/>
</dbReference>
<dbReference type="EMBL" id="QXJM01000023">
    <property type="protein sequence ID" value="RIE04723.1"/>
    <property type="molecule type" value="Genomic_DNA"/>
</dbReference>
<evidence type="ECO:0000259" key="12">
    <source>
        <dbReference type="PROSITE" id="PS50109"/>
    </source>
</evidence>
<dbReference type="GO" id="GO:0000155">
    <property type="term" value="F:phosphorelay sensor kinase activity"/>
    <property type="evidence" value="ECO:0007669"/>
    <property type="project" value="InterPro"/>
</dbReference>
<dbReference type="SUPFAM" id="SSF55874">
    <property type="entry name" value="ATPase domain of HSP90 chaperone/DNA topoisomerase II/histidine kinase"/>
    <property type="match status" value="1"/>
</dbReference>
<dbReference type="GO" id="GO:0016036">
    <property type="term" value="P:cellular response to phosphate starvation"/>
    <property type="evidence" value="ECO:0007669"/>
    <property type="project" value="TreeGrafter"/>
</dbReference>
<keyword evidence="10 11" id="KW-0472">Membrane</keyword>
<dbReference type="PANTHER" id="PTHR45453:SF1">
    <property type="entry name" value="PHOSPHATE REGULON SENSOR PROTEIN PHOR"/>
    <property type="match status" value="1"/>
</dbReference>
<feature type="transmembrane region" description="Helical" evidence="11">
    <location>
        <begin position="332"/>
        <end position="350"/>
    </location>
</feature>
<keyword evidence="11" id="KW-0812">Transmembrane</keyword>
<proteinExistence type="predicted"/>
<feature type="domain" description="Histidine kinase" evidence="12">
    <location>
        <begin position="469"/>
        <end position="692"/>
    </location>
</feature>
<organism evidence="13 14">
    <name type="scientific">Cohnella faecalis</name>
    <dbReference type="NCBI Taxonomy" id="2315694"/>
    <lineage>
        <taxon>Bacteria</taxon>
        <taxon>Bacillati</taxon>
        <taxon>Bacillota</taxon>
        <taxon>Bacilli</taxon>
        <taxon>Bacillales</taxon>
        <taxon>Paenibacillaceae</taxon>
        <taxon>Cohnella</taxon>
    </lineage>
</organism>
<dbReference type="InterPro" id="IPR003594">
    <property type="entry name" value="HATPase_dom"/>
</dbReference>
<keyword evidence="8" id="KW-0067">ATP-binding</keyword>
<feature type="transmembrane region" description="Helical" evidence="11">
    <location>
        <begin position="239"/>
        <end position="266"/>
    </location>
</feature>
<comment type="caution">
    <text evidence="13">The sequence shown here is derived from an EMBL/GenBank/DDBJ whole genome shotgun (WGS) entry which is preliminary data.</text>
</comment>
<dbReference type="SUPFAM" id="SSF47384">
    <property type="entry name" value="Homodimeric domain of signal transducing histidine kinase"/>
    <property type="match status" value="1"/>
</dbReference>
<dbReference type="InterPro" id="IPR036890">
    <property type="entry name" value="HATPase_C_sf"/>
</dbReference>
<feature type="transmembrane region" description="Helical" evidence="11">
    <location>
        <begin position="213"/>
        <end position="232"/>
    </location>
</feature>
<feature type="transmembrane region" description="Helical" evidence="11">
    <location>
        <begin position="278"/>
        <end position="296"/>
    </location>
</feature>
<evidence type="ECO:0000256" key="9">
    <source>
        <dbReference type="ARBA" id="ARBA00023012"/>
    </source>
</evidence>
<evidence type="ECO:0000256" key="3">
    <source>
        <dbReference type="ARBA" id="ARBA00012438"/>
    </source>
</evidence>
<evidence type="ECO:0000256" key="5">
    <source>
        <dbReference type="ARBA" id="ARBA00022679"/>
    </source>
</evidence>
<keyword evidence="9" id="KW-0902">Two-component regulatory system</keyword>
<keyword evidence="7" id="KW-0418">Kinase</keyword>
<dbReference type="GO" id="GO:0005886">
    <property type="term" value="C:plasma membrane"/>
    <property type="evidence" value="ECO:0007669"/>
    <property type="project" value="UniProtKB-SubCell"/>
</dbReference>
<evidence type="ECO:0000313" key="13">
    <source>
        <dbReference type="EMBL" id="RIE04723.1"/>
    </source>
</evidence>
<dbReference type="AlphaFoldDB" id="A0A398CQC6"/>
<name>A0A398CQC6_9BACL</name>
<keyword evidence="6" id="KW-0547">Nucleotide-binding</keyword>
<dbReference type="PANTHER" id="PTHR45453">
    <property type="entry name" value="PHOSPHATE REGULON SENSOR PROTEIN PHOR"/>
    <property type="match status" value="1"/>
</dbReference>
<evidence type="ECO:0000256" key="7">
    <source>
        <dbReference type="ARBA" id="ARBA00022777"/>
    </source>
</evidence>
<dbReference type="Gene3D" id="3.30.565.10">
    <property type="entry name" value="Histidine kinase-like ATPase, C-terminal domain"/>
    <property type="match status" value="1"/>
</dbReference>
<dbReference type="GO" id="GO:0005524">
    <property type="term" value="F:ATP binding"/>
    <property type="evidence" value="ECO:0007669"/>
    <property type="project" value="UniProtKB-KW"/>
</dbReference>
<keyword evidence="4" id="KW-0597">Phosphoprotein</keyword>
<dbReference type="FunFam" id="1.10.287.130:FF:000001">
    <property type="entry name" value="Two-component sensor histidine kinase"/>
    <property type="match status" value="1"/>
</dbReference>
<dbReference type="PROSITE" id="PS51257">
    <property type="entry name" value="PROKAR_LIPOPROTEIN"/>
    <property type="match status" value="1"/>
</dbReference>
<dbReference type="Pfam" id="PF00512">
    <property type="entry name" value="HisKA"/>
    <property type="match status" value="1"/>
</dbReference>
<evidence type="ECO:0000256" key="11">
    <source>
        <dbReference type="SAM" id="Phobius"/>
    </source>
</evidence>
<evidence type="ECO:0000256" key="1">
    <source>
        <dbReference type="ARBA" id="ARBA00000085"/>
    </source>
</evidence>
<dbReference type="PRINTS" id="PR00344">
    <property type="entry name" value="BCTRLSENSOR"/>
</dbReference>
<comment type="catalytic activity">
    <reaction evidence="1">
        <text>ATP + protein L-histidine = ADP + protein N-phospho-L-histidine.</text>
        <dbReference type="EC" id="2.7.13.3"/>
    </reaction>
</comment>
<evidence type="ECO:0000256" key="6">
    <source>
        <dbReference type="ARBA" id="ARBA00022741"/>
    </source>
</evidence>
<dbReference type="InterPro" id="IPR050351">
    <property type="entry name" value="BphY/WalK/GraS-like"/>
</dbReference>
<evidence type="ECO:0000256" key="4">
    <source>
        <dbReference type="ARBA" id="ARBA00022553"/>
    </source>
</evidence>
<dbReference type="Pfam" id="PF02518">
    <property type="entry name" value="HATPase_c"/>
    <property type="match status" value="1"/>
</dbReference>
<dbReference type="InterPro" id="IPR003661">
    <property type="entry name" value="HisK_dim/P_dom"/>
</dbReference>
<dbReference type="InterPro" id="IPR036097">
    <property type="entry name" value="HisK_dim/P_sf"/>
</dbReference>
<dbReference type="Pfam" id="PF07695">
    <property type="entry name" value="7TMR-DISM_7TM"/>
    <property type="match status" value="1"/>
</dbReference>
<evidence type="ECO:0000256" key="8">
    <source>
        <dbReference type="ARBA" id="ARBA00022840"/>
    </source>
</evidence>
<evidence type="ECO:0000256" key="10">
    <source>
        <dbReference type="ARBA" id="ARBA00023136"/>
    </source>
</evidence>
<dbReference type="Gene3D" id="2.60.120.260">
    <property type="entry name" value="Galactose-binding domain-like"/>
    <property type="match status" value="1"/>
</dbReference>
<keyword evidence="11" id="KW-1133">Transmembrane helix</keyword>
<sequence length="693" mass="78348">MHRYNGVRMGAVLLHRWLLLVMAFGILLTGCSFKEEPRSYPKAQNGRLDLTDWSWEKGGIMPLDGEWSFEWHESRSADAREMKIEVPGMWGAMRDDRHPGLKDQGFGIYRLTLVHLPTYEIMAIRLPNISTAYSLIINGYRVMTKGIPGMEAEETIPSQKPEIVFYMTKGRQTDIEIRVANFDHRNGGIRTPIILGKAKQIEKLQASHSRMEFIVFGSLCMIGIYHLGLYLLRRKEGTNLFLALLCLFVALRAGLIGEGVIVQWFPFIDWQIATKLEYIAFAAAGWSGFAFLGHMFPREFGKRWLQASNALVLSLSVFTAVLPTLWFTSCLVVFQLYALVFGLRALIGLIASTFRNREGAKLALIGMAGFLLTIVNDILFYNGWWRSLDLVPFGLLFLIVMNAFIISIRSSRTFERAEHLSAELKEWNDRLEGRIAERTEELRHSYMTLEEAKIGLERMEQSRRHLVSNISHDLRTPITLLQGYLEALRDGVIDEPERRDATIRLMLGKVEGLGRLIQDLFELSVLEARRVELSLETITLGEWTERLAEQYGLEMPESEVDFRCETASLDAASATVSVDVHRMDRVFANLIYNAVRYTPKGGTIAVKFDMEEDGSHALISLSDNGSGIHPDDLPHIFDRFYKKDKSRHSSSGGSGLGLSITKEIVELHGGVITVVNLPEGGSEFRIRLPIAAV</sequence>
<evidence type="ECO:0000256" key="2">
    <source>
        <dbReference type="ARBA" id="ARBA00004651"/>
    </source>
</evidence>
<keyword evidence="5" id="KW-0808">Transferase</keyword>